<dbReference type="InterPro" id="IPR029062">
    <property type="entry name" value="Class_I_gatase-like"/>
</dbReference>
<dbReference type="InterPro" id="IPR044992">
    <property type="entry name" value="ChyE-like"/>
</dbReference>
<dbReference type="GO" id="GO:0016740">
    <property type="term" value="F:transferase activity"/>
    <property type="evidence" value="ECO:0007669"/>
    <property type="project" value="UniProtKB-KW"/>
</dbReference>
<dbReference type="RefSeq" id="WP_095998061.1">
    <property type="nucleotide sequence ID" value="NZ_NSLI01000003.1"/>
</dbReference>
<keyword evidence="4" id="KW-1185">Reference proteome</keyword>
<evidence type="ECO:0000313" key="3">
    <source>
        <dbReference type="EMBL" id="PAX07818.1"/>
    </source>
</evidence>
<dbReference type="OrthoDB" id="9813383at2"/>
<dbReference type="Pfam" id="PF00117">
    <property type="entry name" value="GATase"/>
    <property type="match status" value="1"/>
</dbReference>
<dbReference type="Gene3D" id="3.40.50.880">
    <property type="match status" value="1"/>
</dbReference>
<organism evidence="3 4">
    <name type="scientific">Sphingomonas lenta</name>
    <dbReference type="NCBI Taxonomy" id="1141887"/>
    <lineage>
        <taxon>Bacteria</taxon>
        <taxon>Pseudomonadati</taxon>
        <taxon>Pseudomonadota</taxon>
        <taxon>Alphaproteobacteria</taxon>
        <taxon>Sphingomonadales</taxon>
        <taxon>Sphingomonadaceae</taxon>
        <taxon>Sphingomonas</taxon>
    </lineage>
</organism>
<gene>
    <name evidence="3" type="ORF">CKY28_09325</name>
</gene>
<reference evidence="4" key="1">
    <citation type="submission" date="2017-09" db="EMBL/GenBank/DDBJ databases">
        <authorList>
            <person name="Feng G."/>
            <person name="Zhu H."/>
        </authorList>
    </citation>
    <scope>NUCLEOTIDE SEQUENCE [LARGE SCALE GENOMIC DNA]</scope>
    <source>
        <strain evidence="4">1PNM-20</strain>
    </source>
</reference>
<dbReference type="SUPFAM" id="SSF52317">
    <property type="entry name" value="Class I glutamine amidotransferase-like"/>
    <property type="match status" value="1"/>
</dbReference>
<feature type="region of interest" description="Disordered" evidence="1">
    <location>
        <begin position="1"/>
        <end position="25"/>
    </location>
</feature>
<name>A0A2A2SEZ9_9SPHN</name>
<protein>
    <submittedName>
        <fullName evidence="3">Glutamine amidotransferase</fullName>
    </submittedName>
</protein>
<sequence>MRFLVAESEPPDARERRRANVGRSSGETFRDLLLQLAPGAEVERATPADADDEIPDRETLAGYDAVFLTGSPLHVYEDTPEARREIEFMRRVFASGTPSFGSCAGLQVAAAAAGGVVRSMGKRREAGITRRITPTDQGRAHPLLAGRAPAWDAITIHNDEVERLPDGALLLARNNETEVQAAEIRMGPGVFWGVQYHPELPLSDMAAALRRDADDLVEAGLVRDRAEVELQSALLDALAREPDRRDLRWRLGVDDELANRDRRSLELRNFIEHLVKPTMAGRGR</sequence>
<proteinExistence type="predicted"/>
<keyword evidence="3" id="KW-0808">Transferase</keyword>
<evidence type="ECO:0000259" key="2">
    <source>
        <dbReference type="Pfam" id="PF00117"/>
    </source>
</evidence>
<dbReference type="GO" id="GO:0005829">
    <property type="term" value="C:cytosol"/>
    <property type="evidence" value="ECO:0007669"/>
    <property type="project" value="TreeGrafter"/>
</dbReference>
<dbReference type="PROSITE" id="PS51273">
    <property type="entry name" value="GATASE_TYPE_1"/>
    <property type="match status" value="1"/>
</dbReference>
<accession>A0A2A2SEZ9</accession>
<feature type="domain" description="Glutamine amidotransferase" evidence="2">
    <location>
        <begin position="47"/>
        <end position="205"/>
    </location>
</feature>
<dbReference type="PANTHER" id="PTHR42695:SF5">
    <property type="entry name" value="GLUTAMINE AMIDOTRANSFERASE YLR126C-RELATED"/>
    <property type="match status" value="1"/>
</dbReference>
<comment type="caution">
    <text evidence="3">The sequence shown here is derived from an EMBL/GenBank/DDBJ whole genome shotgun (WGS) entry which is preliminary data.</text>
</comment>
<evidence type="ECO:0000256" key="1">
    <source>
        <dbReference type="SAM" id="MobiDB-lite"/>
    </source>
</evidence>
<evidence type="ECO:0000313" key="4">
    <source>
        <dbReference type="Proteomes" id="UP000218151"/>
    </source>
</evidence>
<keyword evidence="3" id="KW-0315">Glutamine amidotransferase</keyword>
<dbReference type="PANTHER" id="PTHR42695">
    <property type="entry name" value="GLUTAMINE AMIDOTRANSFERASE YLR126C-RELATED"/>
    <property type="match status" value="1"/>
</dbReference>
<dbReference type="InterPro" id="IPR017926">
    <property type="entry name" value="GATASE"/>
</dbReference>
<dbReference type="EMBL" id="NSLI01000003">
    <property type="protein sequence ID" value="PAX07818.1"/>
    <property type="molecule type" value="Genomic_DNA"/>
</dbReference>
<dbReference type="AlphaFoldDB" id="A0A2A2SEZ9"/>
<dbReference type="Proteomes" id="UP000218151">
    <property type="component" value="Unassembled WGS sequence"/>
</dbReference>